<evidence type="ECO:0000313" key="3">
    <source>
        <dbReference type="Proteomes" id="UP000268623"/>
    </source>
</evidence>
<organism evidence="2 3">
    <name type="scientific">Methylocystis hirsuta</name>
    <dbReference type="NCBI Taxonomy" id="369798"/>
    <lineage>
        <taxon>Bacteria</taxon>
        <taxon>Pseudomonadati</taxon>
        <taxon>Pseudomonadota</taxon>
        <taxon>Alphaproteobacteria</taxon>
        <taxon>Hyphomicrobiales</taxon>
        <taxon>Methylocystaceae</taxon>
        <taxon>Methylocystis</taxon>
    </lineage>
</organism>
<evidence type="ECO:0000259" key="1">
    <source>
        <dbReference type="Pfam" id="PF06890"/>
    </source>
</evidence>
<comment type="caution">
    <text evidence="2">The sequence shown here is derived from an EMBL/GenBank/DDBJ whole genome shotgun (WGS) entry which is preliminary data.</text>
</comment>
<reference evidence="2 3" key="1">
    <citation type="submission" date="2018-08" db="EMBL/GenBank/DDBJ databases">
        <title>Genome sequence of Methylocystis hirsuta CSC1, a methanotroph able to accumulate PHAs.</title>
        <authorList>
            <person name="Bordel S."/>
            <person name="Rodriguez E."/>
            <person name="Gancedo J."/>
            <person name="Munoz R."/>
        </authorList>
    </citation>
    <scope>NUCLEOTIDE SEQUENCE [LARGE SCALE GENOMIC DNA]</scope>
    <source>
        <strain evidence="2 3">CSC1</strain>
    </source>
</reference>
<sequence length="196" mass="21675">MCGTRISTMRDDHHITRNAVHRYQVVKVEDKDGENYLDLKGFEGHEPTKVLHIQPHGFVSVPVKDAHLICVHLGHQYDLMVALGGEHSEKKPKKLGEGNSAFYNADGSIMKMIKKDVSLEHEGDYSHKAKNSKTTIKEKHEIEAKTFKIKCGDVTLTMDKNGINVEGGEIKHNGKKIDNAHVHINSGGVGLGGPPQ</sequence>
<dbReference type="EMBL" id="QWDD01000001">
    <property type="protein sequence ID" value="RNJ49356.1"/>
    <property type="molecule type" value="Genomic_DNA"/>
</dbReference>
<evidence type="ECO:0000313" key="2">
    <source>
        <dbReference type="EMBL" id="RNJ49356.1"/>
    </source>
</evidence>
<protein>
    <recommendedName>
        <fullName evidence="1">Bacteriophage Mu Gp45 N-terminal domain-containing protein</fullName>
    </recommendedName>
</protein>
<dbReference type="OrthoDB" id="8449472at2"/>
<gene>
    <name evidence="2" type="ORF">D1O30_06850</name>
</gene>
<name>A0A3M9XNX4_9HYPH</name>
<accession>A0A3M9XNX4</accession>
<dbReference type="AlphaFoldDB" id="A0A3M9XNX4"/>
<feature type="domain" description="Bacteriophage Mu Gp45 N-terminal" evidence="1">
    <location>
        <begin position="22"/>
        <end position="88"/>
    </location>
</feature>
<dbReference type="Pfam" id="PF06890">
    <property type="entry name" value="Phage_Mu_Gp45"/>
    <property type="match status" value="1"/>
</dbReference>
<keyword evidence="3" id="KW-1185">Reference proteome</keyword>
<dbReference type="InterPro" id="IPR053861">
    <property type="entry name" value="Phage_Mu_Gp45_N"/>
</dbReference>
<proteinExistence type="predicted"/>
<dbReference type="Proteomes" id="UP000268623">
    <property type="component" value="Unassembled WGS sequence"/>
</dbReference>